<dbReference type="InterPro" id="IPR009057">
    <property type="entry name" value="Homeodomain-like_sf"/>
</dbReference>
<keyword evidence="3" id="KW-0238">DNA-binding</keyword>
<dbReference type="PANTHER" id="PTHR11019">
    <property type="entry name" value="HTH-TYPE TRANSCRIPTIONAL REGULATOR NIMR"/>
    <property type="match status" value="1"/>
</dbReference>
<dbReference type="Gene3D" id="2.60.120.10">
    <property type="entry name" value="Jelly Rolls"/>
    <property type="match status" value="1"/>
</dbReference>
<dbReference type="InterPro" id="IPR014710">
    <property type="entry name" value="RmlC-like_jellyroll"/>
</dbReference>
<dbReference type="Pfam" id="PF12833">
    <property type="entry name" value="HTH_18"/>
    <property type="match status" value="1"/>
</dbReference>
<dbReference type="PROSITE" id="PS01124">
    <property type="entry name" value="HTH_ARAC_FAMILY_2"/>
    <property type="match status" value="1"/>
</dbReference>
<dbReference type="SUPFAM" id="SSF51182">
    <property type="entry name" value="RmlC-like cupins"/>
    <property type="match status" value="1"/>
</dbReference>
<dbReference type="AlphaFoldDB" id="E6PLB6"/>
<evidence type="ECO:0000259" key="5">
    <source>
        <dbReference type="PROSITE" id="PS01124"/>
    </source>
</evidence>
<keyword evidence="4" id="KW-0804">Transcription</keyword>
<evidence type="ECO:0000313" key="6">
    <source>
        <dbReference type="EMBL" id="CBH95717.1"/>
    </source>
</evidence>
<sequence length="264" mass="29105">MHETAQHLHIPPFGKELPSPIAFRTANMPAHATYPQHSHAWGEFVYAFSGVMEIKLGDRHLLAPPQYGVWLAPNLEHRGLNRQAACHGSLYIAEELCGALPKTCCALVVSPLMRALLEHLRQHAPVLPGPDAVNRLLQVLVDQLATAACAGSYLPMSEDPLLNPLLLELEANPGDTRSLAELASLVHTTERTLMRRCQRELGMSLAQWRKRLRVVSSMPRLQAGDTVENIAHDLGYSTSSAFISMFHRLMGATPDEYRKGALAS</sequence>
<dbReference type="GO" id="GO:0003700">
    <property type="term" value="F:DNA-binding transcription factor activity"/>
    <property type="evidence" value="ECO:0007669"/>
    <property type="project" value="InterPro"/>
</dbReference>
<reference evidence="6" key="1">
    <citation type="submission" date="2009-10" db="EMBL/GenBank/DDBJ databases">
        <title>Diversity of trophic interactions inside an arsenic-rich microbial ecosystem.</title>
        <authorList>
            <person name="Bertin P.N."/>
            <person name="Heinrich-Salmeron A."/>
            <person name="Pelletier E."/>
            <person name="Goulhen-Chollet F."/>
            <person name="Arsene-Ploetze F."/>
            <person name="Gallien S."/>
            <person name="Calteau A."/>
            <person name="Vallenet D."/>
            <person name="Casiot C."/>
            <person name="Chane-Woon-Ming B."/>
            <person name="Giloteaux L."/>
            <person name="Barakat M."/>
            <person name="Bonnefoy V."/>
            <person name="Bruneel O."/>
            <person name="Chandler M."/>
            <person name="Cleiss J."/>
            <person name="Duran R."/>
            <person name="Elbaz-Poulichet F."/>
            <person name="Fonknechten N."/>
            <person name="Lauga B."/>
            <person name="Mornico D."/>
            <person name="Ortet P."/>
            <person name="Schaeffer C."/>
            <person name="Siguier P."/>
            <person name="Alexander Thil Smith A."/>
            <person name="Van Dorsselaer A."/>
            <person name="Weissenbach J."/>
            <person name="Medigue C."/>
            <person name="Le Paslier D."/>
        </authorList>
    </citation>
    <scope>NUCLEOTIDE SEQUENCE</scope>
</reference>
<dbReference type="PRINTS" id="PR00032">
    <property type="entry name" value="HTHARAC"/>
</dbReference>
<keyword evidence="2" id="KW-0805">Transcription regulation</keyword>
<protein>
    <submittedName>
        <fullName evidence="6">Transcriptional regulator, AraC family</fullName>
    </submittedName>
</protein>
<dbReference type="InterPro" id="IPR020449">
    <property type="entry name" value="Tscrpt_reg_AraC-type_HTH"/>
</dbReference>
<accession>E6PLB6</accession>
<comment type="caution">
    <text evidence="6">The sequence shown here is derived from an EMBL/GenBank/DDBJ whole genome shotgun (WGS) entry which is preliminary data.</text>
</comment>
<name>E6PLB6_9ZZZZ</name>
<evidence type="ECO:0000256" key="4">
    <source>
        <dbReference type="ARBA" id="ARBA00023163"/>
    </source>
</evidence>
<dbReference type="Gene3D" id="1.10.10.60">
    <property type="entry name" value="Homeodomain-like"/>
    <property type="match status" value="1"/>
</dbReference>
<dbReference type="InterPro" id="IPR011051">
    <property type="entry name" value="RmlC_Cupin_sf"/>
</dbReference>
<dbReference type="PANTHER" id="PTHR11019:SF190">
    <property type="entry name" value="ARAC-FAMILY REGULATORY PROTEIN"/>
    <property type="match status" value="1"/>
</dbReference>
<proteinExistence type="predicted"/>
<dbReference type="InterPro" id="IPR018060">
    <property type="entry name" value="HTH_AraC"/>
</dbReference>
<dbReference type="SMART" id="SM00342">
    <property type="entry name" value="HTH_ARAC"/>
    <property type="match status" value="1"/>
</dbReference>
<organism evidence="6">
    <name type="scientific">mine drainage metagenome</name>
    <dbReference type="NCBI Taxonomy" id="410659"/>
    <lineage>
        <taxon>unclassified sequences</taxon>
        <taxon>metagenomes</taxon>
        <taxon>ecological metagenomes</taxon>
    </lineage>
</organism>
<keyword evidence="1" id="KW-0678">Repressor</keyword>
<gene>
    <name evidence="6" type="ORF">CARN2_1984</name>
</gene>
<evidence type="ECO:0000256" key="1">
    <source>
        <dbReference type="ARBA" id="ARBA00022491"/>
    </source>
</evidence>
<dbReference type="EMBL" id="CABM01000011">
    <property type="protein sequence ID" value="CBH95717.1"/>
    <property type="molecule type" value="Genomic_DNA"/>
</dbReference>
<dbReference type="GO" id="GO:0043565">
    <property type="term" value="F:sequence-specific DNA binding"/>
    <property type="evidence" value="ECO:0007669"/>
    <property type="project" value="InterPro"/>
</dbReference>
<dbReference type="FunFam" id="1.10.10.60:FF:000132">
    <property type="entry name" value="AraC family transcriptional regulator"/>
    <property type="match status" value="1"/>
</dbReference>
<dbReference type="SUPFAM" id="SSF46689">
    <property type="entry name" value="Homeodomain-like"/>
    <property type="match status" value="1"/>
</dbReference>
<feature type="domain" description="HTH araC/xylS-type" evidence="5">
    <location>
        <begin position="163"/>
        <end position="260"/>
    </location>
</feature>
<evidence type="ECO:0000256" key="3">
    <source>
        <dbReference type="ARBA" id="ARBA00023125"/>
    </source>
</evidence>
<dbReference type="CDD" id="cd06124">
    <property type="entry name" value="cupin_NimR-like_N"/>
    <property type="match status" value="1"/>
</dbReference>
<evidence type="ECO:0000256" key="2">
    <source>
        <dbReference type="ARBA" id="ARBA00023015"/>
    </source>
</evidence>